<evidence type="ECO:0000313" key="2">
    <source>
        <dbReference type="Proteomes" id="UP000310158"/>
    </source>
</evidence>
<accession>A0A4S4LEG4</accession>
<proteinExistence type="predicted"/>
<dbReference type="OrthoDB" id="3239511at2759"/>
<evidence type="ECO:0000313" key="1">
    <source>
        <dbReference type="EMBL" id="THH10264.1"/>
    </source>
</evidence>
<dbReference type="AlphaFoldDB" id="A0A4S4LEG4"/>
<dbReference type="Proteomes" id="UP000310158">
    <property type="component" value="Unassembled WGS sequence"/>
</dbReference>
<dbReference type="Pfam" id="PF18759">
    <property type="entry name" value="Plavaka"/>
    <property type="match status" value="1"/>
</dbReference>
<keyword evidence="2" id="KW-1185">Reference proteome</keyword>
<dbReference type="EMBL" id="SGPL01000581">
    <property type="protein sequence ID" value="THH10264.1"/>
    <property type="molecule type" value="Genomic_DNA"/>
</dbReference>
<comment type="caution">
    <text evidence="1">The sequence shown here is derived from an EMBL/GenBank/DDBJ whole genome shotgun (WGS) entry which is preliminary data.</text>
</comment>
<protein>
    <submittedName>
        <fullName evidence="1">Uncharacterized protein</fullName>
    </submittedName>
</protein>
<dbReference type="InterPro" id="IPR041078">
    <property type="entry name" value="Plavaka"/>
</dbReference>
<sequence>MILSIETAKTANEGSSIMEYDVIPLADWAPLSFPTTIGPPTMPTDPPPLHDDLMSPLPLGGLPPPLGDLLPPPPPGNLPLPLGGLLLLQLDDIKMVHHPSSRKATQMQPFGHYRLRDHNAARPHTPVNEEPWRPFQTRLDFDVAHFALHNALNKEEMNALISLLKRAHGRETVTLKSHADMYKILDGASHILTPYEKHPISVPLKNETHEFEFHMKPLWEWALDLAGDPVLSPHFVWDAQRVSKFNGTDFVRMYHEPWMANKFWEIQSKLPSGAKPFCFILYADKIKLSSFGGQKGYPIIARCRNLPVDIQNNDGIGGGHIVGWLPVFKCGDSIVRWLFLFILILSADYEKQCVMTLIRGIKGKCPCPVCLVPGDKQIELSEHYPFRTVSEAQALLAQASELRRAEDQENLLKAYSLRPIQNCFSTVQYSDVFCAVSWDRLHAYHLGPFRDHLWAQLKEHIMNLGRAAEAQVDDQAACVSRWRDLNHFDFVMKITFSDGHKFEDLSKIIIFASHNIFDAWSNKQEYLLLQCIRSYFVLDMYAAFDVHTDDTIAAGEQALLKFEDLIKKYASISGDGKNWNFPKIHSHKHLFDDIRAKDATRNYNTKPNEKLHGALKDAYALQTNKKDVANQILKIDHYTLVTSLLQREINSLDEYRFAMENDNDDTNLKKSTIISAGHIILGASQPLHPFHDLEMTYHADIAFKNFSKRLSVWLSDFLPANGIDLLNGRPVRLTADDTFKEYRFLKVKYESMIDWQETVDYLHCSPKFYGSERRDCVLVNTVDGLIFARLLFIFTCIAGDISYPIALIHPLDAPTGLPRQKDKDLGFIQVRAKARESSEFISVRSIVHGALLVDNFERQDHGKLLVIDVVDPDMFMCLQNMHS</sequence>
<reference evidence="1 2" key="1">
    <citation type="submission" date="2019-02" db="EMBL/GenBank/DDBJ databases">
        <title>Genome sequencing of the rare red list fungi Bondarzewia mesenterica.</title>
        <authorList>
            <person name="Buettner E."/>
            <person name="Kellner H."/>
        </authorList>
    </citation>
    <scope>NUCLEOTIDE SEQUENCE [LARGE SCALE GENOMIC DNA]</scope>
    <source>
        <strain evidence="1 2">DSM 108281</strain>
    </source>
</reference>
<name>A0A4S4LEG4_9AGAM</name>
<gene>
    <name evidence="1" type="ORF">EW146_g8426</name>
</gene>
<organism evidence="1 2">
    <name type="scientific">Bondarzewia mesenterica</name>
    <dbReference type="NCBI Taxonomy" id="1095465"/>
    <lineage>
        <taxon>Eukaryota</taxon>
        <taxon>Fungi</taxon>
        <taxon>Dikarya</taxon>
        <taxon>Basidiomycota</taxon>
        <taxon>Agaricomycotina</taxon>
        <taxon>Agaricomycetes</taxon>
        <taxon>Russulales</taxon>
        <taxon>Bondarzewiaceae</taxon>
        <taxon>Bondarzewia</taxon>
    </lineage>
</organism>